<keyword evidence="3" id="KW-1185">Reference proteome</keyword>
<proteinExistence type="predicted"/>
<dbReference type="InterPro" id="IPR046815">
    <property type="entry name" value="P2RX7_C"/>
</dbReference>
<dbReference type="Proteomes" id="UP000186698">
    <property type="component" value="Chromosome 8L"/>
</dbReference>
<dbReference type="RefSeq" id="XP_041428790.1">
    <property type="nucleotide sequence ID" value="XM_041572856.1"/>
</dbReference>
<feature type="domain" description="P2X purinoreceptor 7 intracellular" evidence="2">
    <location>
        <begin position="34"/>
        <end position="190"/>
    </location>
</feature>
<dbReference type="KEGG" id="xla:108719087"/>
<feature type="region of interest" description="Disordered" evidence="1">
    <location>
        <begin position="34"/>
        <end position="61"/>
    </location>
</feature>
<dbReference type="PANTHER" id="PTHR36981">
    <property type="entry name" value="ZGC:195170"/>
    <property type="match status" value="1"/>
</dbReference>
<evidence type="ECO:0000259" key="2">
    <source>
        <dbReference type="Pfam" id="PF20478"/>
    </source>
</evidence>
<dbReference type="PANTHER" id="PTHR36981:SF8">
    <property type="entry name" value="P2X PURINOCEPTOR 7-LIKE"/>
    <property type="match status" value="1"/>
</dbReference>
<evidence type="ECO:0000256" key="1">
    <source>
        <dbReference type="SAM" id="MobiDB-lite"/>
    </source>
</evidence>
<dbReference type="Pfam" id="PF20478">
    <property type="entry name" value="P2RX7_C"/>
    <property type="match status" value="1"/>
</dbReference>
<accession>A0A8J1LJC4</accession>
<dbReference type="OrthoDB" id="9898708at2759"/>
<evidence type="ECO:0000313" key="4">
    <source>
        <dbReference type="RefSeq" id="XP_041428790.1"/>
    </source>
</evidence>
<protein>
    <submittedName>
        <fullName evidence="4">P2X purinoceptor 7-like</fullName>
    </submittedName>
</protein>
<gene>
    <name evidence="4" type="primary">LOC108719087</name>
</gene>
<dbReference type="GeneID" id="108719087"/>
<dbReference type="AlphaFoldDB" id="A0A8J1LJC4"/>
<name>A0A8J1LJC4_XENLA</name>
<evidence type="ECO:0000313" key="3">
    <source>
        <dbReference type="Proteomes" id="UP000186698"/>
    </source>
</evidence>
<sequence>MDQAVPSTSTGLPIDENYILRRQNLLQELQSNYPDSDEDTCFPDNPQRKSSSEDNAQQLIPDPRLGNNRWCKCGHCLVMYTSEECVCCQEIPSVALEIPEDCACITYNQLFHTMCIDQRIADIHYLMLTNQPIAEDIRVYHRNLRRTAYRSFTSWIHGFLGIGVHIAIPSCAVAAVREAFPDPKEKYVGFIKVRDYCAMDMAFDL</sequence>
<reference evidence="4" key="1">
    <citation type="submission" date="2025-08" db="UniProtKB">
        <authorList>
            <consortium name="RefSeq"/>
        </authorList>
    </citation>
    <scope>IDENTIFICATION</scope>
    <source>
        <strain evidence="4">J_2021</strain>
        <tissue evidence="4">Erythrocytes</tissue>
    </source>
</reference>
<organism evidence="3 4">
    <name type="scientific">Xenopus laevis</name>
    <name type="common">African clawed frog</name>
    <dbReference type="NCBI Taxonomy" id="8355"/>
    <lineage>
        <taxon>Eukaryota</taxon>
        <taxon>Metazoa</taxon>
        <taxon>Chordata</taxon>
        <taxon>Craniata</taxon>
        <taxon>Vertebrata</taxon>
        <taxon>Euteleostomi</taxon>
        <taxon>Amphibia</taxon>
        <taxon>Batrachia</taxon>
        <taxon>Anura</taxon>
        <taxon>Pipoidea</taxon>
        <taxon>Pipidae</taxon>
        <taxon>Xenopodinae</taxon>
        <taxon>Xenopus</taxon>
        <taxon>Xenopus</taxon>
    </lineage>
</organism>